<dbReference type="GO" id="GO:0005525">
    <property type="term" value="F:GTP binding"/>
    <property type="evidence" value="ECO:0007669"/>
    <property type="project" value="UniProtKB-KW"/>
</dbReference>
<dbReference type="InterPro" id="IPR050105">
    <property type="entry name" value="MoCo_biosynth_MoaA/MoaC"/>
</dbReference>
<evidence type="ECO:0000313" key="18">
    <source>
        <dbReference type="EMBL" id="KAK2186870.1"/>
    </source>
</evidence>
<dbReference type="NCBIfam" id="NF006870">
    <property type="entry name" value="PRK09364.1"/>
    <property type="match status" value="1"/>
</dbReference>
<dbReference type="SMART" id="SM00729">
    <property type="entry name" value="Elp3"/>
    <property type="match status" value="1"/>
</dbReference>
<dbReference type="HAMAP" id="MF_01224_B">
    <property type="entry name" value="MoaC_B"/>
    <property type="match status" value="1"/>
</dbReference>
<dbReference type="SFLD" id="SFLDG01386">
    <property type="entry name" value="main_SPASM_domain-containing"/>
    <property type="match status" value="1"/>
</dbReference>
<dbReference type="InterPro" id="IPR036522">
    <property type="entry name" value="MoaC_sf"/>
</dbReference>
<keyword evidence="19" id="KW-1185">Reference proteome</keyword>
<proteinExistence type="inferred from homology"/>
<sequence length="635" mass="70299">MMALCVLRSSARHLCGVSKCRLAHASLCSAAPPAAHPLPQPVQAASRRKRVKEYFESKEVGPFSEFLTDTFGRHHQYLRISLTEKCNLRCQYCMPEEGVQLTVPSKLLTTDEIITLASLFVRQGITKIRLTGGEPMVRPDVLEIIARLSSLSEYGLKQVAMTTNGIVLQKKAMQLKDARLDQLNVSIDTLIPAKFEFITRRKGLGRVLEGVDRALQMGFNSVKVNCVVMRGINEEELIDFVQLTEHKAWKVEGFEGQIGFITSMSENFCGSCNRLRMTADGSLKVCLFGNTEVSLRDILRSGASEVELLEVVGAAVKKKERGHAAVANLASNKNRPMILIDKFEQHVNIPSQKVKLSDTDVTEKPLNVYYSWSRNFKQSVTCHQRRATHNLYAASQRSYSTANNNPPSSSNGLDMHDLVKEDSSLLTKHTHNDNVDNDHYYDKYHELFTRMPHNNDDDKHKITQDIVIASSSPGTGERLTHTDEHGGATMVQVGNKPETKRVAMATGKVLLGHKAFQLVQENRSKKGDVLTVAQIAGIMAAKNTGHMIPLCHNIGLTKVDVTLTLCSDDHSVLIACETHTRGQTGVEMEALMGVSVAALTVYDMCKAVTHDIVVTDVRLEKKSGGQSGDYARDTQ</sequence>
<evidence type="ECO:0000259" key="17">
    <source>
        <dbReference type="PROSITE" id="PS51918"/>
    </source>
</evidence>
<name>A0AAD9P2R7_RIDPI</name>
<dbReference type="Pfam" id="PF04055">
    <property type="entry name" value="Radical_SAM"/>
    <property type="match status" value="1"/>
</dbReference>
<dbReference type="InterPro" id="IPR010505">
    <property type="entry name" value="MoaA_twitch"/>
</dbReference>
<evidence type="ECO:0000256" key="9">
    <source>
        <dbReference type="ARBA" id="ARBA00022741"/>
    </source>
</evidence>
<dbReference type="PANTHER" id="PTHR22960:SF0">
    <property type="entry name" value="MOLYBDENUM COFACTOR BIOSYNTHESIS PROTEIN 1"/>
    <property type="match status" value="1"/>
</dbReference>
<comment type="catalytic activity">
    <reaction evidence="1">
        <text>(8S)-3',8-cyclo-7,8-dihydroguanosine 5'-triphosphate = cyclic pyranopterin phosphate + diphosphate</text>
        <dbReference type="Rhea" id="RHEA:49580"/>
        <dbReference type="ChEBI" id="CHEBI:33019"/>
        <dbReference type="ChEBI" id="CHEBI:59648"/>
        <dbReference type="ChEBI" id="CHEBI:131766"/>
        <dbReference type="EC" id="4.6.1.17"/>
    </reaction>
</comment>
<accession>A0AAD9P2R7</accession>
<evidence type="ECO:0000256" key="13">
    <source>
        <dbReference type="ARBA" id="ARBA00023150"/>
    </source>
</evidence>
<evidence type="ECO:0000256" key="11">
    <source>
        <dbReference type="ARBA" id="ARBA00023014"/>
    </source>
</evidence>
<dbReference type="InterPro" id="IPR002820">
    <property type="entry name" value="Mopterin_CF_biosynth-C_dom"/>
</dbReference>
<comment type="pathway">
    <text evidence="3">Cofactor biosynthesis; molybdopterin biosynthesis.</text>
</comment>
<dbReference type="EMBL" id="JAODUO010000185">
    <property type="protein sequence ID" value="KAK2186870.1"/>
    <property type="molecule type" value="Genomic_DNA"/>
</dbReference>
<organism evidence="18 19">
    <name type="scientific">Ridgeia piscesae</name>
    <name type="common">Tubeworm</name>
    <dbReference type="NCBI Taxonomy" id="27915"/>
    <lineage>
        <taxon>Eukaryota</taxon>
        <taxon>Metazoa</taxon>
        <taxon>Spiralia</taxon>
        <taxon>Lophotrochozoa</taxon>
        <taxon>Annelida</taxon>
        <taxon>Polychaeta</taxon>
        <taxon>Sedentaria</taxon>
        <taxon>Canalipalpata</taxon>
        <taxon>Sabellida</taxon>
        <taxon>Siboglinidae</taxon>
        <taxon>Ridgeia</taxon>
    </lineage>
</organism>
<feature type="domain" description="Radical SAM core" evidence="17">
    <location>
        <begin position="70"/>
        <end position="303"/>
    </location>
</feature>
<dbReference type="InterPro" id="IPR006638">
    <property type="entry name" value="Elp3/MiaA/NifB-like_rSAM"/>
</dbReference>
<dbReference type="InterPro" id="IPR023045">
    <property type="entry name" value="MoaC"/>
</dbReference>
<dbReference type="InterPro" id="IPR013785">
    <property type="entry name" value="Aldolase_TIM"/>
</dbReference>
<dbReference type="GO" id="GO:0061799">
    <property type="term" value="F:cyclic pyranopterin monophosphate synthase activity"/>
    <property type="evidence" value="ECO:0007669"/>
    <property type="project" value="UniProtKB-EC"/>
</dbReference>
<dbReference type="GO" id="GO:0006777">
    <property type="term" value="P:Mo-molybdopterin cofactor biosynthetic process"/>
    <property type="evidence" value="ECO:0007669"/>
    <property type="project" value="UniProtKB-KW"/>
</dbReference>
<evidence type="ECO:0000256" key="2">
    <source>
        <dbReference type="ARBA" id="ARBA00001966"/>
    </source>
</evidence>
<evidence type="ECO:0000256" key="16">
    <source>
        <dbReference type="SAM" id="MobiDB-lite"/>
    </source>
</evidence>
<comment type="similarity">
    <text evidence="5">In the N-terminal section; belongs to the radical SAM superfamily. MoaA family.</text>
</comment>
<dbReference type="SFLD" id="SFLDS00029">
    <property type="entry name" value="Radical_SAM"/>
    <property type="match status" value="1"/>
</dbReference>
<evidence type="ECO:0000256" key="7">
    <source>
        <dbReference type="ARBA" id="ARBA00022691"/>
    </source>
</evidence>
<dbReference type="GO" id="GO:0046872">
    <property type="term" value="F:metal ion binding"/>
    <property type="evidence" value="ECO:0007669"/>
    <property type="project" value="UniProtKB-KW"/>
</dbReference>
<evidence type="ECO:0000256" key="1">
    <source>
        <dbReference type="ARBA" id="ARBA00001637"/>
    </source>
</evidence>
<comment type="cofactor">
    <cofactor evidence="2">
        <name>[4Fe-4S] cluster</name>
        <dbReference type="ChEBI" id="CHEBI:49883"/>
    </cofactor>
</comment>
<dbReference type="SFLD" id="SFLDG01067">
    <property type="entry name" value="SPASM/twitch_domain_containing"/>
    <property type="match status" value="1"/>
</dbReference>
<evidence type="ECO:0000256" key="3">
    <source>
        <dbReference type="ARBA" id="ARBA00005046"/>
    </source>
</evidence>
<keyword evidence="10" id="KW-0408">Iron</keyword>
<gene>
    <name evidence="18" type="ORF">NP493_185g01040</name>
</gene>
<dbReference type="InterPro" id="IPR007197">
    <property type="entry name" value="rSAM"/>
</dbReference>
<keyword evidence="6" id="KW-0004">4Fe-4S</keyword>
<dbReference type="PANTHER" id="PTHR22960">
    <property type="entry name" value="MOLYBDOPTERIN COFACTOR SYNTHESIS PROTEIN A"/>
    <property type="match status" value="1"/>
</dbReference>
<dbReference type="Pfam" id="PF01967">
    <property type="entry name" value="MoaC"/>
    <property type="match status" value="1"/>
</dbReference>
<evidence type="ECO:0000256" key="6">
    <source>
        <dbReference type="ARBA" id="ARBA00022485"/>
    </source>
</evidence>
<protein>
    <recommendedName>
        <fullName evidence="17">Radical SAM core domain-containing protein</fullName>
    </recommendedName>
</protein>
<keyword evidence="13" id="KW-0501">Molybdenum cofactor biosynthesis</keyword>
<keyword evidence="12" id="KW-0342">GTP-binding</keyword>
<evidence type="ECO:0000256" key="10">
    <source>
        <dbReference type="ARBA" id="ARBA00023004"/>
    </source>
</evidence>
<keyword evidence="11" id="KW-0411">Iron-sulfur</keyword>
<evidence type="ECO:0000256" key="14">
    <source>
        <dbReference type="ARBA" id="ARBA00023239"/>
    </source>
</evidence>
<keyword evidence="14" id="KW-0456">Lyase</keyword>
<dbReference type="Gene3D" id="3.20.20.70">
    <property type="entry name" value="Aldolase class I"/>
    <property type="match status" value="1"/>
</dbReference>
<evidence type="ECO:0000256" key="8">
    <source>
        <dbReference type="ARBA" id="ARBA00022723"/>
    </source>
</evidence>
<dbReference type="CDD" id="cd01420">
    <property type="entry name" value="MoaC_PE"/>
    <property type="match status" value="1"/>
</dbReference>
<reference evidence="18" key="1">
    <citation type="journal article" date="2023" name="Mol. Biol. Evol.">
        <title>Third-Generation Sequencing Reveals the Adaptive Role of the Epigenome in Three Deep-Sea Polychaetes.</title>
        <authorList>
            <person name="Perez M."/>
            <person name="Aroh O."/>
            <person name="Sun Y."/>
            <person name="Lan Y."/>
            <person name="Juniper S.K."/>
            <person name="Young C.R."/>
            <person name="Angers B."/>
            <person name="Qian P.Y."/>
        </authorList>
    </citation>
    <scope>NUCLEOTIDE SEQUENCE</scope>
    <source>
        <strain evidence="18">R07B-5</strain>
    </source>
</reference>
<dbReference type="Pfam" id="PF06463">
    <property type="entry name" value="Mob_synth_C"/>
    <property type="match status" value="1"/>
</dbReference>
<keyword evidence="8" id="KW-0479">Metal-binding</keyword>
<dbReference type="InterPro" id="IPR000385">
    <property type="entry name" value="MoaA_NifB_PqqE_Fe-S-bd_CS"/>
</dbReference>
<dbReference type="Gene3D" id="3.30.70.640">
    <property type="entry name" value="Molybdopterin cofactor biosynthesis C (MoaC) domain"/>
    <property type="match status" value="1"/>
</dbReference>
<keyword evidence="9" id="KW-0547">Nucleotide-binding</keyword>
<dbReference type="PROSITE" id="PS51918">
    <property type="entry name" value="RADICAL_SAM"/>
    <property type="match status" value="1"/>
</dbReference>
<feature type="region of interest" description="Disordered" evidence="16">
    <location>
        <begin position="395"/>
        <end position="415"/>
    </location>
</feature>
<dbReference type="PROSITE" id="PS01305">
    <property type="entry name" value="MOAA_NIFB_PQQE"/>
    <property type="match status" value="1"/>
</dbReference>
<keyword evidence="7" id="KW-0949">S-adenosyl-L-methionine</keyword>
<dbReference type="GO" id="GO:0051539">
    <property type="term" value="F:4 iron, 4 sulfur cluster binding"/>
    <property type="evidence" value="ECO:0007669"/>
    <property type="project" value="UniProtKB-KW"/>
</dbReference>
<dbReference type="SUPFAM" id="SSF55040">
    <property type="entry name" value="Molybdenum cofactor biosynthesis protein C, MoaC"/>
    <property type="match status" value="1"/>
</dbReference>
<dbReference type="AlphaFoldDB" id="A0AAD9P2R7"/>
<dbReference type="InterPro" id="IPR058240">
    <property type="entry name" value="rSAM_sf"/>
</dbReference>
<evidence type="ECO:0000313" key="19">
    <source>
        <dbReference type="Proteomes" id="UP001209878"/>
    </source>
</evidence>
<comment type="caution">
    <text evidence="18">The sequence shown here is derived from an EMBL/GenBank/DDBJ whole genome shotgun (WGS) entry which is preliminary data.</text>
</comment>
<comment type="similarity">
    <text evidence="4">In the C-terminal section; belongs to the MoaC family.</text>
</comment>
<evidence type="ECO:0000256" key="4">
    <source>
        <dbReference type="ARBA" id="ARBA00008484"/>
    </source>
</evidence>
<dbReference type="NCBIfam" id="TIGR00581">
    <property type="entry name" value="moaC"/>
    <property type="match status" value="1"/>
</dbReference>
<evidence type="ECO:0000256" key="15">
    <source>
        <dbReference type="ARBA" id="ARBA00048697"/>
    </source>
</evidence>
<dbReference type="SUPFAM" id="SSF102114">
    <property type="entry name" value="Radical SAM enzymes"/>
    <property type="match status" value="1"/>
</dbReference>
<evidence type="ECO:0000256" key="12">
    <source>
        <dbReference type="ARBA" id="ARBA00023134"/>
    </source>
</evidence>
<dbReference type="CDD" id="cd01335">
    <property type="entry name" value="Radical_SAM"/>
    <property type="match status" value="1"/>
</dbReference>
<dbReference type="GO" id="GO:0061798">
    <property type="term" value="F:GTP 3',8'-cyclase activity"/>
    <property type="evidence" value="ECO:0007669"/>
    <property type="project" value="UniProtKB-EC"/>
</dbReference>
<comment type="catalytic activity">
    <reaction evidence="15">
        <text>GTP + AH2 + S-adenosyl-L-methionine = (8S)-3',8-cyclo-7,8-dihydroguanosine 5'-triphosphate + 5'-deoxyadenosine + L-methionine + A + H(+)</text>
        <dbReference type="Rhea" id="RHEA:49576"/>
        <dbReference type="ChEBI" id="CHEBI:13193"/>
        <dbReference type="ChEBI" id="CHEBI:15378"/>
        <dbReference type="ChEBI" id="CHEBI:17319"/>
        <dbReference type="ChEBI" id="CHEBI:17499"/>
        <dbReference type="ChEBI" id="CHEBI:37565"/>
        <dbReference type="ChEBI" id="CHEBI:57844"/>
        <dbReference type="ChEBI" id="CHEBI:59789"/>
        <dbReference type="ChEBI" id="CHEBI:131766"/>
        <dbReference type="EC" id="4.1.99.22"/>
    </reaction>
</comment>
<dbReference type="Proteomes" id="UP001209878">
    <property type="component" value="Unassembled WGS sequence"/>
</dbReference>
<dbReference type="CDD" id="cd21117">
    <property type="entry name" value="Twitch_MoaA"/>
    <property type="match status" value="1"/>
</dbReference>
<dbReference type="InterPro" id="IPR047594">
    <property type="entry name" value="MoaC_bact/euk"/>
</dbReference>
<evidence type="ECO:0000256" key="5">
    <source>
        <dbReference type="ARBA" id="ARBA00009862"/>
    </source>
</evidence>